<accession>A0ABZ1WCT1</accession>
<evidence type="ECO:0000313" key="3">
    <source>
        <dbReference type="Proteomes" id="UP001432014"/>
    </source>
</evidence>
<dbReference type="InterPro" id="IPR007383">
    <property type="entry name" value="DUF445"/>
</dbReference>
<keyword evidence="1" id="KW-0472">Membrane</keyword>
<dbReference type="EMBL" id="CP108482">
    <property type="protein sequence ID" value="WUS58658.1"/>
    <property type="molecule type" value="Genomic_DNA"/>
</dbReference>
<keyword evidence="1" id="KW-1133">Transmembrane helix</keyword>
<name>A0ABZ1WCT1_9ACTN</name>
<feature type="transmembrane region" description="Helical" evidence="1">
    <location>
        <begin position="31"/>
        <end position="52"/>
    </location>
</feature>
<proteinExistence type="predicted"/>
<reference evidence="2 3" key="1">
    <citation type="submission" date="2022-10" db="EMBL/GenBank/DDBJ databases">
        <title>The complete genomes of actinobacterial strains from the NBC collection.</title>
        <authorList>
            <person name="Joergensen T.S."/>
            <person name="Alvarez Arevalo M."/>
            <person name="Sterndorff E.B."/>
            <person name="Faurdal D."/>
            <person name="Vuksanovic O."/>
            <person name="Mourched A.-S."/>
            <person name="Charusanti P."/>
            <person name="Shaw S."/>
            <person name="Blin K."/>
            <person name="Weber T."/>
        </authorList>
    </citation>
    <scope>NUCLEOTIDE SEQUENCE [LARGE SCALE GENOMIC DNA]</scope>
    <source>
        <strain evidence="2 3">NBC_01247</strain>
    </source>
</reference>
<evidence type="ECO:0000313" key="2">
    <source>
        <dbReference type="EMBL" id="WUS58658.1"/>
    </source>
</evidence>
<gene>
    <name evidence="2" type="ORF">OG469_25990</name>
</gene>
<keyword evidence="3" id="KW-1185">Reference proteome</keyword>
<dbReference type="Pfam" id="PF04286">
    <property type="entry name" value="DUF445"/>
    <property type="match status" value="1"/>
</dbReference>
<dbReference type="Proteomes" id="UP001432014">
    <property type="component" value="Chromosome"/>
</dbReference>
<dbReference type="PANTHER" id="PTHR38442:SF1">
    <property type="entry name" value="INNER MEMBRANE PROTEIN"/>
    <property type="match status" value="1"/>
</dbReference>
<protein>
    <submittedName>
        <fullName evidence="2">DUF445 domain-containing protein</fullName>
    </submittedName>
</protein>
<dbReference type="PANTHER" id="PTHR38442">
    <property type="entry name" value="INNER MEMBRANE PROTEIN-RELATED"/>
    <property type="match status" value="1"/>
</dbReference>
<keyword evidence="1" id="KW-0812">Transmembrane</keyword>
<organism evidence="2 3">
    <name type="scientific">Kitasatospora herbaricolor</name>
    <dbReference type="NCBI Taxonomy" id="68217"/>
    <lineage>
        <taxon>Bacteria</taxon>
        <taxon>Bacillati</taxon>
        <taxon>Actinomycetota</taxon>
        <taxon>Actinomycetes</taxon>
        <taxon>Kitasatosporales</taxon>
        <taxon>Streptomycetaceae</taxon>
        <taxon>Kitasatospora</taxon>
    </lineage>
</organism>
<evidence type="ECO:0000256" key="1">
    <source>
        <dbReference type="SAM" id="Phobius"/>
    </source>
</evidence>
<sequence length="431" mass="46416">MSDEASDGAGPGVRFTAADEEKSRGVRRMKAIATGLLAFASLVFALATWAKASGAGAWAGYLAAAAEAGMVGALADWFAVTALFRRPFGLPIPHTAIIPTKKDAFGKSLGDFVGDNFLSGQVVRRRLAALGIARRLGEWLATPGSAERVTKEASAALRGLLAVLRDEDVQAVVSEAVTRRASATSVAEPMGRMLGKVVTDGGHHGVVDLVAVRVHDWLTENHEEVVQRVTQKTPGWTPRFIDHQVGERVYKELMRFVTDIRDDPMHPARGAVDNFLADFAAELQQDPETIARVERAKADLLARAEVQDLIASTWAAVRSLVMTAAEEEDSELRLRITRGVRDFGARLATDTRLQGKADSWLQDAAQYVVDTYRDEITSLISETVAGWNAEDASRKIEANVGRDLQFIRINGTVVGALAGLLIHTVAVALGG</sequence>
<dbReference type="RefSeq" id="WP_329495140.1">
    <property type="nucleotide sequence ID" value="NZ_CP108460.1"/>
</dbReference>
<feature type="transmembrane region" description="Helical" evidence="1">
    <location>
        <begin position="58"/>
        <end position="84"/>
    </location>
</feature>